<keyword evidence="8 10" id="KW-0472">Membrane</keyword>
<keyword evidence="3 10" id="KW-0808">Transferase</keyword>
<dbReference type="EC" id="2.3.1.199" evidence="10"/>
<feature type="transmembrane region" description="Helical" evidence="10">
    <location>
        <begin position="190"/>
        <end position="210"/>
    </location>
</feature>
<keyword evidence="2 10" id="KW-0444">Lipid biosynthesis</keyword>
<dbReference type="EMBL" id="CH902620">
    <property type="protein sequence ID" value="EDV31725.1"/>
    <property type="molecule type" value="Genomic_DNA"/>
</dbReference>
<organism evidence="11 12">
    <name type="scientific">Drosophila ananassae</name>
    <name type="common">Fruit fly</name>
    <dbReference type="NCBI Taxonomy" id="7217"/>
    <lineage>
        <taxon>Eukaryota</taxon>
        <taxon>Metazoa</taxon>
        <taxon>Ecdysozoa</taxon>
        <taxon>Arthropoda</taxon>
        <taxon>Hexapoda</taxon>
        <taxon>Insecta</taxon>
        <taxon>Pterygota</taxon>
        <taxon>Neoptera</taxon>
        <taxon>Endopterygota</taxon>
        <taxon>Diptera</taxon>
        <taxon>Brachycera</taxon>
        <taxon>Muscomorpha</taxon>
        <taxon>Ephydroidea</taxon>
        <taxon>Drosophilidae</taxon>
        <taxon>Drosophila</taxon>
        <taxon>Sophophora</taxon>
    </lineage>
</organism>
<dbReference type="GO" id="GO:0042761">
    <property type="term" value="P:very long-chain fatty acid biosynthetic process"/>
    <property type="evidence" value="ECO:0007669"/>
    <property type="project" value="TreeGrafter"/>
</dbReference>
<feature type="transmembrane region" description="Helical" evidence="10">
    <location>
        <begin position="222"/>
        <end position="245"/>
    </location>
</feature>
<evidence type="ECO:0000256" key="7">
    <source>
        <dbReference type="ARBA" id="ARBA00023098"/>
    </source>
</evidence>
<dbReference type="KEGG" id="dan:6498306"/>
<keyword evidence="4 10" id="KW-0812">Transmembrane</keyword>
<feature type="transmembrane region" description="Helical" evidence="10">
    <location>
        <begin position="98"/>
        <end position="119"/>
    </location>
</feature>
<dbReference type="InParanoid" id="B3MLH6"/>
<dbReference type="OrthoDB" id="434092at2759"/>
<comment type="subcellular location">
    <subcellularLocation>
        <location evidence="1">Membrane</location>
        <topology evidence="1">Multi-pass membrane protein</topology>
    </subcellularLocation>
</comment>
<comment type="catalytic activity">
    <reaction evidence="10">
        <text>a very-long-chain acyl-CoA + malonyl-CoA + H(+) = a very-long-chain 3-oxoacyl-CoA + CO2 + CoA</text>
        <dbReference type="Rhea" id="RHEA:32727"/>
        <dbReference type="ChEBI" id="CHEBI:15378"/>
        <dbReference type="ChEBI" id="CHEBI:16526"/>
        <dbReference type="ChEBI" id="CHEBI:57287"/>
        <dbReference type="ChEBI" id="CHEBI:57384"/>
        <dbReference type="ChEBI" id="CHEBI:90725"/>
        <dbReference type="ChEBI" id="CHEBI:90736"/>
        <dbReference type="EC" id="2.3.1.199"/>
    </reaction>
</comment>
<keyword evidence="6 10" id="KW-1133">Transmembrane helix</keyword>
<evidence type="ECO:0000256" key="8">
    <source>
        <dbReference type="ARBA" id="ARBA00023136"/>
    </source>
</evidence>
<evidence type="ECO:0000256" key="5">
    <source>
        <dbReference type="ARBA" id="ARBA00022832"/>
    </source>
</evidence>
<proteinExistence type="inferred from homology"/>
<dbReference type="OMA" id="VAFPQCL"/>
<dbReference type="AlphaFoldDB" id="B3MLH6"/>
<keyword evidence="5 10" id="KW-0276">Fatty acid metabolism</keyword>
<keyword evidence="9 10" id="KW-0275">Fatty acid biosynthesis</keyword>
<evidence type="ECO:0000256" key="4">
    <source>
        <dbReference type="ARBA" id="ARBA00022692"/>
    </source>
</evidence>
<protein>
    <recommendedName>
        <fullName evidence="10">Elongation of very long chain fatty acids protein</fullName>
        <ecNumber evidence="10">2.3.1.199</ecNumber>
    </recommendedName>
    <alternativeName>
        <fullName evidence="10">Very-long-chain 3-oxoacyl-CoA synthase</fullName>
    </alternativeName>
</protein>
<dbReference type="PANTHER" id="PTHR11157">
    <property type="entry name" value="FATTY ACID ACYL TRANSFERASE-RELATED"/>
    <property type="match status" value="1"/>
</dbReference>
<dbReference type="GeneID" id="6498306"/>
<reference evidence="11 12" key="1">
    <citation type="journal article" date="2007" name="Nature">
        <title>Evolution of genes and genomes on the Drosophila phylogeny.</title>
        <authorList>
            <consortium name="Drosophila 12 Genomes Consortium"/>
            <person name="Clark A.G."/>
            <person name="Eisen M.B."/>
            <person name="Smith D.R."/>
            <person name="Bergman C.M."/>
            <person name="Oliver B."/>
            <person name="Markow T.A."/>
            <person name="Kaufman T.C."/>
            <person name="Kellis M."/>
            <person name="Gelbart W."/>
            <person name="Iyer V.N."/>
            <person name="Pollard D.A."/>
            <person name="Sackton T.B."/>
            <person name="Larracuente A.M."/>
            <person name="Singh N.D."/>
            <person name="Abad J.P."/>
            <person name="Abt D.N."/>
            <person name="Adryan B."/>
            <person name="Aguade M."/>
            <person name="Akashi H."/>
            <person name="Anderson W.W."/>
            <person name="Aquadro C.F."/>
            <person name="Ardell D.H."/>
            <person name="Arguello R."/>
            <person name="Artieri C.G."/>
            <person name="Barbash D.A."/>
            <person name="Barker D."/>
            <person name="Barsanti P."/>
            <person name="Batterham P."/>
            <person name="Batzoglou S."/>
            <person name="Begun D."/>
            <person name="Bhutkar A."/>
            <person name="Blanco E."/>
            <person name="Bosak S.A."/>
            <person name="Bradley R.K."/>
            <person name="Brand A.D."/>
            <person name="Brent M.R."/>
            <person name="Brooks A.N."/>
            <person name="Brown R.H."/>
            <person name="Butlin R.K."/>
            <person name="Caggese C."/>
            <person name="Calvi B.R."/>
            <person name="Bernardo de Carvalho A."/>
            <person name="Caspi A."/>
            <person name="Castrezana S."/>
            <person name="Celniker S.E."/>
            <person name="Chang J.L."/>
            <person name="Chapple C."/>
            <person name="Chatterji S."/>
            <person name="Chinwalla A."/>
            <person name="Civetta A."/>
            <person name="Clifton S.W."/>
            <person name="Comeron J.M."/>
            <person name="Costello J.C."/>
            <person name="Coyne J.A."/>
            <person name="Daub J."/>
            <person name="David R.G."/>
            <person name="Delcher A.L."/>
            <person name="Delehaunty K."/>
            <person name="Do C.B."/>
            <person name="Ebling H."/>
            <person name="Edwards K."/>
            <person name="Eickbush T."/>
            <person name="Evans J.D."/>
            <person name="Filipski A."/>
            <person name="Findeiss S."/>
            <person name="Freyhult E."/>
            <person name="Fulton L."/>
            <person name="Fulton R."/>
            <person name="Garcia A.C."/>
            <person name="Gardiner A."/>
            <person name="Garfield D.A."/>
            <person name="Garvin B.E."/>
            <person name="Gibson G."/>
            <person name="Gilbert D."/>
            <person name="Gnerre S."/>
            <person name="Godfrey J."/>
            <person name="Good R."/>
            <person name="Gotea V."/>
            <person name="Gravely B."/>
            <person name="Greenberg A.J."/>
            <person name="Griffiths-Jones S."/>
            <person name="Gross S."/>
            <person name="Guigo R."/>
            <person name="Gustafson E.A."/>
            <person name="Haerty W."/>
            <person name="Hahn M.W."/>
            <person name="Halligan D.L."/>
            <person name="Halpern A.L."/>
            <person name="Halter G.M."/>
            <person name="Han M.V."/>
            <person name="Heger A."/>
            <person name="Hillier L."/>
            <person name="Hinrichs A.S."/>
            <person name="Holmes I."/>
            <person name="Hoskins R.A."/>
            <person name="Hubisz M.J."/>
            <person name="Hultmark D."/>
            <person name="Huntley M.A."/>
            <person name="Jaffe D.B."/>
            <person name="Jagadeeshan S."/>
            <person name="Jeck W.R."/>
            <person name="Johnson J."/>
            <person name="Jones C.D."/>
            <person name="Jordan W.C."/>
            <person name="Karpen G.H."/>
            <person name="Kataoka E."/>
            <person name="Keightley P.D."/>
            <person name="Kheradpour P."/>
            <person name="Kirkness E.F."/>
            <person name="Koerich L.B."/>
            <person name="Kristiansen K."/>
            <person name="Kudrna D."/>
            <person name="Kulathinal R.J."/>
            <person name="Kumar S."/>
            <person name="Kwok R."/>
            <person name="Lander E."/>
            <person name="Langley C.H."/>
            <person name="Lapoint R."/>
            <person name="Lazzaro B.P."/>
            <person name="Lee S.J."/>
            <person name="Levesque L."/>
            <person name="Li R."/>
            <person name="Lin C.F."/>
            <person name="Lin M.F."/>
            <person name="Lindblad-Toh K."/>
            <person name="Llopart A."/>
            <person name="Long M."/>
            <person name="Low L."/>
            <person name="Lozovsky E."/>
            <person name="Lu J."/>
            <person name="Luo M."/>
            <person name="Machado C.A."/>
            <person name="Makalowski W."/>
            <person name="Marzo M."/>
            <person name="Matsuda M."/>
            <person name="Matzkin L."/>
            <person name="McAllister B."/>
            <person name="McBride C.S."/>
            <person name="McKernan B."/>
            <person name="McKernan K."/>
            <person name="Mendez-Lago M."/>
            <person name="Minx P."/>
            <person name="Mollenhauer M.U."/>
            <person name="Montooth K."/>
            <person name="Mount S.M."/>
            <person name="Mu X."/>
            <person name="Myers E."/>
            <person name="Negre B."/>
            <person name="Newfeld S."/>
            <person name="Nielsen R."/>
            <person name="Noor M.A."/>
            <person name="O'Grady P."/>
            <person name="Pachter L."/>
            <person name="Papaceit M."/>
            <person name="Parisi M.J."/>
            <person name="Parisi M."/>
            <person name="Parts L."/>
            <person name="Pedersen J.S."/>
            <person name="Pesole G."/>
            <person name="Phillippy A.M."/>
            <person name="Ponting C.P."/>
            <person name="Pop M."/>
            <person name="Porcelli D."/>
            <person name="Powell J.R."/>
            <person name="Prohaska S."/>
            <person name="Pruitt K."/>
            <person name="Puig M."/>
            <person name="Quesneville H."/>
            <person name="Ram K.R."/>
            <person name="Rand D."/>
            <person name="Rasmussen M.D."/>
            <person name="Reed L.K."/>
            <person name="Reenan R."/>
            <person name="Reily A."/>
            <person name="Remington K.A."/>
            <person name="Rieger T.T."/>
            <person name="Ritchie M.G."/>
            <person name="Robin C."/>
            <person name="Rogers Y.H."/>
            <person name="Rohde C."/>
            <person name="Rozas J."/>
            <person name="Rubenfield M.J."/>
            <person name="Ruiz A."/>
            <person name="Russo S."/>
            <person name="Salzberg S.L."/>
            <person name="Sanchez-Gracia A."/>
            <person name="Saranga D.J."/>
            <person name="Sato H."/>
            <person name="Schaeffer S.W."/>
            <person name="Schatz M.C."/>
            <person name="Schlenke T."/>
            <person name="Schwartz R."/>
            <person name="Segarra C."/>
            <person name="Singh R.S."/>
            <person name="Sirot L."/>
            <person name="Sirota M."/>
            <person name="Sisneros N.B."/>
            <person name="Smith C.D."/>
            <person name="Smith T.F."/>
            <person name="Spieth J."/>
            <person name="Stage D.E."/>
            <person name="Stark A."/>
            <person name="Stephan W."/>
            <person name="Strausberg R.L."/>
            <person name="Strempel S."/>
            <person name="Sturgill D."/>
            <person name="Sutton G."/>
            <person name="Sutton G.G."/>
            <person name="Tao W."/>
            <person name="Teichmann S."/>
            <person name="Tobari Y.N."/>
            <person name="Tomimura Y."/>
            <person name="Tsolas J.M."/>
            <person name="Valente V.L."/>
            <person name="Venter E."/>
            <person name="Venter J.C."/>
            <person name="Vicario S."/>
            <person name="Vieira F.G."/>
            <person name="Vilella A.J."/>
            <person name="Villasante A."/>
            <person name="Walenz B."/>
            <person name="Wang J."/>
            <person name="Wasserman M."/>
            <person name="Watts T."/>
            <person name="Wilson D."/>
            <person name="Wilson R.K."/>
            <person name="Wing R.A."/>
            <person name="Wolfner M.F."/>
            <person name="Wong A."/>
            <person name="Wong G.K."/>
            <person name="Wu C.I."/>
            <person name="Wu G."/>
            <person name="Yamamoto D."/>
            <person name="Yang H.P."/>
            <person name="Yang S.P."/>
            <person name="Yorke J.A."/>
            <person name="Yoshida K."/>
            <person name="Zdobnov E."/>
            <person name="Zhang P."/>
            <person name="Zhang Y."/>
            <person name="Zimin A.V."/>
            <person name="Baldwin J."/>
            <person name="Abdouelleil A."/>
            <person name="Abdulkadir J."/>
            <person name="Abebe A."/>
            <person name="Abera B."/>
            <person name="Abreu J."/>
            <person name="Acer S.C."/>
            <person name="Aftuck L."/>
            <person name="Alexander A."/>
            <person name="An P."/>
            <person name="Anderson E."/>
            <person name="Anderson S."/>
            <person name="Arachi H."/>
            <person name="Azer M."/>
            <person name="Bachantsang P."/>
            <person name="Barry A."/>
            <person name="Bayul T."/>
            <person name="Berlin A."/>
            <person name="Bessette D."/>
            <person name="Bloom T."/>
            <person name="Blye J."/>
            <person name="Boguslavskiy L."/>
            <person name="Bonnet C."/>
            <person name="Boukhgalter B."/>
            <person name="Bourzgui I."/>
            <person name="Brown A."/>
            <person name="Cahill P."/>
            <person name="Channer S."/>
            <person name="Cheshatsang Y."/>
            <person name="Chuda L."/>
            <person name="Citroen M."/>
            <person name="Collymore A."/>
            <person name="Cooke P."/>
            <person name="Costello M."/>
            <person name="D'Aco K."/>
            <person name="Daza R."/>
            <person name="De Haan G."/>
            <person name="DeGray S."/>
            <person name="DeMaso C."/>
            <person name="Dhargay N."/>
            <person name="Dooley K."/>
            <person name="Dooley E."/>
            <person name="Doricent M."/>
            <person name="Dorje P."/>
            <person name="Dorjee K."/>
            <person name="Dupes A."/>
            <person name="Elong R."/>
            <person name="Falk J."/>
            <person name="Farina A."/>
            <person name="Faro S."/>
            <person name="Ferguson D."/>
            <person name="Fisher S."/>
            <person name="Foley C.D."/>
            <person name="Franke A."/>
            <person name="Friedrich D."/>
            <person name="Gadbois L."/>
            <person name="Gearin G."/>
            <person name="Gearin C.R."/>
            <person name="Giannoukos G."/>
            <person name="Goode T."/>
            <person name="Graham J."/>
            <person name="Grandbois E."/>
            <person name="Grewal S."/>
            <person name="Gyaltsen K."/>
            <person name="Hafez N."/>
            <person name="Hagos B."/>
            <person name="Hall J."/>
            <person name="Henson C."/>
            <person name="Hollinger A."/>
            <person name="Honan T."/>
            <person name="Huard M.D."/>
            <person name="Hughes L."/>
            <person name="Hurhula B."/>
            <person name="Husby M.E."/>
            <person name="Kamat A."/>
            <person name="Kanga B."/>
            <person name="Kashin S."/>
            <person name="Khazanovich D."/>
            <person name="Kisner P."/>
            <person name="Lance K."/>
            <person name="Lara M."/>
            <person name="Lee W."/>
            <person name="Lennon N."/>
            <person name="Letendre F."/>
            <person name="LeVine R."/>
            <person name="Lipovsky A."/>
            <person name="Liu X."/>
            <person name="Liu J."/>
            <person name="Liu S."/>
            <person name="Lokyitsang T."/>
            <person name="Lokyitsang Y."/>
            <person name="Lubonja R."/>
            <person name="Lui A."/>
            <person name="MacDonald P."/>
            <person name="Magnisalis V."/>
            <person name="Maru K."/>
            <person name="Matthews C."/>
            <person name="McCusker W."/>
            <person name="McDonough S."/>
            <person name="Mehta T."/>
            <person name="Meldrim J."/>
            <person name="Meneus L."/>
            <person name="Mihai O."/>
            <person name="Mihalev A."/>
            <person name="Mihova T."/>
            <person name="Mittelman R."/>
            <person name="Mlenga V."/>
            <person name="Montmayeur A."/>
            <person name="Mulrain L."/>
            <person name="Navidi A."/>
            <person name="Naylor J."/>
            <person name="Negash T."/>
            <person name="Nguyen T."/>
            <person name="Nguyen N."/>
            <person name="Nicol R."/>
            <person name="Norbu C."/>
            <person name="Norbu N."/>
            <person name="Novod N."/>
            <person name="O'Neill B."/>
            <person name="Osman S."/>
            <person name="Markiewicz E."/>
            <person name="Oyono O.L."/>
            <person name="Patti C."/>
            <person name="Phunkhang P."/>
            <person name="Pierre F."/>
            <person name="Priest M."/>
            <person name="Raghuraman S."/>
            <person name="Rege F."/>
            <person name="Reyes R."/>
            <person name="Rise C."/>
            <person name="Rogov P."/>
            <person name="Ross K."/>
            <person name="Ryan E."/>
            <person name="Settipalli S."/>
            <person name="Shea T."/>
            <person name="Sherpa N."/>
            <person name="Shi L."/>
            <person name="Shih D."/>
            <person name="Sparrow T."/>
            <person name="Spaulding J."/>
            <person name="Stalker J."/>
            <person name="Stange-Thomann N."/>
            <person name="Stavropoulos S."/>
            <person name="Stone C."/>
            <person name="Strader C."/>
            <person name="Tesfaye S."/>
            <person name="Thomson T."/>
            <person name="Thoulutsang Y."/>
            <person name="Thoulutsang D."/>
            <person name="Topham K."/>
            <person name="Topping I."/>
            <person name="Tsamla T."/>
            <person name="Vassiliev H."/>
            <person name="Vo A."/>
            <person name="Wangchuk T."/>
            <person name="Wangdi T."/>
            <person name="Weiand M."/>
            <person name="Wilkinson J."/>
            <person name="Wilson A."/>
            <person name="Yadav S."/>
            <person name="Young G."/>
            <person name="Yu Q."/>
            <person name="Zembek L."/>
            <person name="Zhong D."/>
            <person name="Zimmer A."/>
            <person name="Zwirko Z."/>
            <person name="Jaffe D.B."/>
            <person name="Alvarez P."/>
            <person name="Brockman W."/>
            <person name="Butler J."/>
            <person name="Chin C."/>
            <person name="Gnerre S."/>
            <person name="Grabherr M."/>
            <person name="Kleber M."/>
            <person name="Mauceli E."/>
            <person name="MacCallum I."/>
        </authorList>
    </citation>
    <scope>NUCLEOTIDE SEQUENCE [LARGE SCALE GENOMIC DNA]</scope>
    <source>
        <strain evidence="12">Tucson 14024-0371.13</strain>
    </source>
</reference>
<accession>B3MLH6</accession>
<dbReference type="Pfam" id="PF01151">
    <property type="entry name" value="ELO"/>
    <property type="match status" value="1"/>
</dbReference>
<feature type="transmembrane region" description="Helical" evidence="10">
    <location>
        <begin position="131"/>
        <end position="150"/>
    </location>
</feature>
<feature type="transmembrane region" description="Helical" evidence="10">
    <location>
        <begin position="156"/>
        <end position="174"/>
    </location>
</feature>
<name>B3MLH6_DROAN</name>
<evidence type="ECO:0000256" key="6">
    <source>
        <dbReference type="ARBA" id="ARBA00022989"/>
    </source>
</evidence>
<dbReference type="GO" id="GO:0009922">
    <property type="term" value="F:fatty acid elongase activity"/>
    <property type="evidence" value="ECO:0007669"/>
    <property type="project" value="UniProtKB-EC"/>
</dbReference>
<evidence type="ECO:0000313" key="12">
    <source>
        <dbReference type="Proteomes" id="UP000007801"/>
    </source>
</evidence>
<dbReference type="PhylomeDB" id="B3MLH6"/>
<dbReference type="PANTHER" id="PTHR11157:SF116">
    <property type="entry name" value="ELONGATION OF VERY LONG CHAIN FATTY ACIDS PROTEIN-RELATED"/>
    <property type="match status" value="1"/>
</dbReference>
<evidence type="ECO:0000256" key="3">
    <source>
        <dbReference type="ARBA" id="ARBA00022679"/>
    </source>
</evidence>
<dbReference type="FunCoup" id="B3MLH6">
    <property type="interactions" value="22"/>
</dbReference>
<dbReference type="GO" id="GO:0034626">
    <property type="term" value="P:fatty acid elongation, polyunsaturated fatty acid"/>
    <property type="evidence" value="ECO:0007669"/>
    <property type="project" value="TreeGrafter"/>
</dbReference>
<dbReference type="Proteomes" id="UP000007801">
    <property type="component" value="Unassembled WGS sequence"/>
</dbReference>
<evidence type="ECO:0000256" key="9">
    <source>
        <dbReference type="ARBA" id="ARBA00023160"/>
    </source>
</evidence>
<evidence type="ECO:0000256" key="1">
    <source>
        <dbReference type="ARBA" id="ARBA00004141"/>
    </source>
</evidence>
<dbReference type="HOGENOM" id="CLU_048483_0_2_1"/>
<evidence type="ECO:0000256" key="10">
    <source>
        <dbReference type="RuleBase" id="RU361115"/>
    </source>
</evidence>
<feature type="transmembrane region" description="Helical" evidence="10">
    <location>
        <begin position="12"/>
        <end position="31"/>
    </location>
</feature>
<gene>
    <name evidence="11" type="primary">Dana\GF15498</name>
    <name evidence="11" type="synonym">dana_GLEANR_16264</name>
    <name evidence="11" type="ORF">GF15498</name>
</gene>
<dbReference type="GO" id="GO:0034625">
    <property type="term" value="P:fatty acid elongation, monounsaturated fatty acid"/>
    <property type="evidence" value="ECO:0007669"/>
    <property type="project" value="TreeGrafter"/>
</dbReference>
<sequence length="253" mass="29653">MLSPVDPETLPIFSSPWPTFIVLGSYLLIVLKVGPRLMKNREPFDLRGVIKVYNVFQIMYNLWMFIHFAHFLFVLRAYDLGCMTNLPLDHEHKDSERYFSNLYLINKFVDLVETIFFVLRKKNRQISVLHLFHHASMPLVVYLVVILHGYGGVATAYAFLNIIVHVLMYTYYYLSSVSKAAQESLWWKKYITIAQMVQFGIILSLITYTLSQPNCKVPRMPAYLSGVMSLCFFVLFGNFYIRAYVLSDRKRRQ</sequence>
<dbReference type="GO" id="GO:0005789">
    <property type="term" value="C:endoplasmic reticulum membrane"/>
    <property type="evidence" value="ECO:0007669"/>
    <property type="project" value="TreeGrafter"/>
</dbReference>
<comment type="similarity">
    <text evidence="10">Belongs to the ELO family.</text>
</comment>
<dbReference type="eggNOG" id="KOG3071">
    <property type="taxonomic scope" value="Eukaryota"/>
</dbReference>
<dbReference type="InterPro" id="IPR002076">
    <property type="entry name" value="ELO_fam"/>
</dbReference>
<dbReference type="GO" id="GO:0030148">
    <property type="term" value="P:sphingolipid biosynthetic process"/>
    <property type="evidence" value="ECO:0007669"/>
    <property type="project" value="TreeGrafter"/>
</dbReference>
<evidence type="ECO:0000313" key="11">
    <source>
        <dbReference type="EMBL" id="EDV31725.1"/>
    </source>
</evidence>
<keyword evidence="12" id="KW-1185">Reference proteome</keyword>
<feature type="transmembrane region" description="Helical" evidence="10">
    <location>
        <begin position="52"/>
        <end position="78"/>
    </location>
</feature>
<evidence type="ECO:0000256" key="2">
    <source>
        <dbReference type="ARBA" id="ARBA00022516"/>
    </source>
</evidence>
<dbReference type="GO" id="GO:0019367">
    <property type="term" value="P:fatty acid elongation, saturated fatty acid"/>
    <property type="evidence" value="ECO:0007669"/>
    <property type="project" value="TreeGrafter"/>
</dbReference>
<keyword evidence="7 10" id="KW-0443">Lipid metabolism</keyword>